<reference evidence="2 3" key="1">
    <citation type="submission" date="2021-07" db="EMBL/GenBank/DDBJ databases">
        <title>Thermus aquaticus gen. n. and sp. n., a nonsporulating extreme thermophile.</title>
        <authorList>
            <person name="Hu C.-J."/>
            <person name="Li W.-J."/>
            <person name="Xian W.-D."/>
        </authorList>
    </citation>
    <scope>NUCLEOTIDE SEQUENCE [LARGE SCALE GENOMIC DNA]</scope>
    <source>
        <strain evidence="2 3">SYSU G05001</strain>
    </source>
</reference>
<dbReference type="PROSITE" id="PS51257">
    <property type="entry name" value="PROKAR_LIPOPROTEIN"/>
    <property type="match status" value="1"/>
</dbReference>
<feature type="chain" id="PRO_5045285660" description="Lipoprotein" evidence="1">
    <location>
        <begin position="30"/>
        <end position="179"/>
    </location>
</feature>
<evidence type="ECO:0008006" key="4">
    <source>
        <dbReference type="Google" id="ProtNLM"/>
    </source>
</evidence>
<gene>
    <name evidence="2" type="ORF">KZX47_00990</name>
</gene>
<protein>
    <recommendedName>
        <fullName evidence="4">Lipoprotein</fullName>
    </recommendedName>
</protein>
<dbReference type="RefSeq" id="WP_219758638.1">
    <property type="nucleotide sequence ID" value="NZ_JAHXRS010000001.1"/>
</dbReference>
<sequence>MREGFRIGLKSLVLSLGFLLAACSFTVTVTLPDQTFSAQALPNTQGKILYPKNPATFNPPPVSPKSVLIQGTLEADQPLNTTLTFYVRLQDPKTDPNCTDLSIFYNIPAYACSIGPDDEKSGEAFFNNSSSAPLTLTGRNLTQGIAQGQFWLGLEVQGLPQGLVNFALKNLKATVTVGF</sequence>
<organism evidence="2 3">
    <name type="scientific">Thermus brevis</name>
    <dbReference type="NCBI Taxonomy" id="2862456"/>
    <lineage>
        <taxon>Bacteria</taxon>
        <taxon>Thermotogati</taxon>
        <taxon>Deinococcota</taxon>
        <taxon>Deinococci</taxon>
        <taxon>Thermales</taxon>
        <taxon>Thermaceae</taxon>
        <taxon>Thermus</taxon>
    </lineage>
</organism>
<keyword evidence="3" id="KW-1185">Reference proteome</keyword>
<accession>A0ABS6ZXV5</accession>
<name>A0ABS6ZXV5_9DEIN</name>
<feature type="signal peptide" evidence="1">
    <location>
        <begin position="1"/>
        <end position="29"/>
    </location>
</feature>
<evidence type="ECO:0000256" key="1">
    <source>
        <dbReference type="SAM" id="SignalP"/>
    </source>
</evidence>
<keyword evidence="1" id="KW-0732">Signal</keyword>
<evidence type="ECO:0000313" key="2">
    <source>
        <dbReference type="EMBL" id="MBW6393739.1"/>
    </source>
</evidence>
<proteinExistence type="predicted"/>
<evidence type="ECO:0000313" key="3">
    <source>
        <dbReference type="Proteomes" id="UP000724268"/>
    </source>
</evidence>
<dbReference type="Proteomes" id="UP000724268">
    <property type="component" value="Unassembled WGS sequence"/>
</dbReference>
<comment type="caution">
    <text evidence="2">The sequence shown here is derived from an EMBL/GenBank/DDBJ whole genome shotgun (WGS) entry which is preliminary data.</text>
</comment>
<dbReference type="EMBL" id="JAHXRS010000001">
    <property type="protein sequence ID" value="MBW6393739.1"/>
    <property type="molecule type" value="Genomic_DNA"/>
</dbReference>